<dbReference type="OrthoDB" id="9780299at2"/>
<dbReference type="InterPro" id="IPR036388">
    <property type="entry name" value="WH-like_DNA-bd_sf"/>
</dbReference>
<keyword evidence="4" id="KW-0804">Transcription</keyword>
<comment type="caution">
    <text evidence="9">The sequence shown here is derived from an EMBL/GenBank/DDBJ whole genome shotgun (WGS) entry which is preliminary data.</text>
</comment>
<dbReference type="PANTHER" id="PTHR47756">
    <property type="entry name" value="BLL6612 PROTEIN-RELATED"/>
    <property type="match status" value="1"/>
</dbReference>
<dbReference type="RefSeq" id="WP_158032992.1">
    <property type="nucleotide sequence ID" value="NZ_ML708612.1"/>
</dbReference>
<keyword evidence="2" id="KW-0805">Transcription regulation</keyword>
<evidence type="ECO:0000256" key="5">
    <source>
        <dbReference type="SAM" id="MobiDB-lite"/>
    </source>
</evidence>
<feature type="domain" description="RNA polymerase sigma factor 70 region 4 type 2" evidence="7">
    <location>
        <begin position="112"/>
        <end position="159"/>
    </location>
</feature>
<dbReference type="Gene3D" id="1.10.1740.10">
    <property type="match status" value="1"/>
</dbReference>
<proteinExistence type="inferred from homology"/>
<evidence type="ECO:0000313" key="9">
    <source>
        <dbReference type="EMBL" id="KAA9395068.1"/>
    </source>
</evidence>
<feature type="domain" description="DUF6596" evidence="8">
    <location>
        <begin position="177"/>
        <end position="277"/>
    </location>
</feature>
<keyword evidence="3" id="KW-0731">Sigma factor</keyword>
<dbReference type="Pfam" id="PF04542">
    <property type="entry name" value="Sigma70_r2"/>
    <property type="match status" value="1"/>
</dbReference>
<feature type="region of interest" description="Disordered" evidence="5">
    <location>
        <begin position="73"/>
        <end position="92"/>
    </location>
</feature>
<dbReference type="InterPro" id="IPR013324">
    <property type="entry name" value="RNA_pol_sigma_r3/r4-like"/>
</dbReference>
<organism evidence="9 10">
    <name type="scientific">Kocuria coralli</name>
    <dbReference type="NCBI Taxonomy" id="1461025"/>
    <lineage>
        <taxon>Bacteria</taxon>
        <taxon>Bacillati</taxon>
        <taxon>Actinomycetota</taxon>
        <taxon>Actinomycetes</taxon>
        <taxon>Micrococcales</taxon>
        <taxon>Micrococcaceae</taxon>
        <taxon>Kocuria</taxon>
    </lineage>
</organism>
<evidence type="ECO:0000256" key="1">
    <source>
        <dbReference type="ARBA" id="ARBA00010641"/>
    </source>
</evidence>
<dbReference type="InterPro" id="IPR046531">
    <property type="entry name" value="DUF6596"/>
</dbReference>
<feature type="compositionally biased region" description="Basic and acidic residues" evidence="5">
    <location>
        <begin position="73"/>
        <end position="85"/>
    </location>
</feature>
<dbReference type="Proteomes" id="UP000325957">
    <property type="component" value="Unassembled WGS sequence"/>
</dbReference>
<gene>
    <name evidence="9" type="ORF">FCK90_03950</name>
</gene>
<evidence type="ECO:0000313" key="10">
    <source>
        <dbReference type="Proteomes" id="UP000325957"/>
    </source>
</evidence>
<keyword evidence="10" id="KW-1185">Reference proteome</keyword>
<dbReference type="SUPFAM" id="SSF88659">
    <property type="entry name" value="Sigma3 and sigma4 domains of RNA polymerase sigma factors"/>
    <property type="match status" value="1"/>
</dbReference>
<dbReference type="Pfam" id="PF08281">
    <property type="entry name" value="Sigma70_r4_2"/>
    <property type="match status" value="1"/>
</dbReference>
<dbReference type="SUPFAM" id="SSF88946">
    <property type="entry name" value="Sigma2 domain of RNA polymerase sigma factors"/>
    <property type="match status" value="1"/>
</dbReference>
<evidence type="ECO:0000259" key="7">
    <source>
        <dbReference type="Pfam" id="PF08281"/>
    </source>
</evidence>
<reference evidence="9 10" key="1">
    <citation type="submission" date="2019-05" db="EMBL/GenBank/DDBJ databases">
        <title>Kocuria coralli sp. nov., a novel actinobacterium isolated from coral reef seawater.</title>
        <authorList>
            <person name="Li J."/>
        </authorList>
    </citation>
    <scope>NUCLEOTIDE SEQUENCE [LARGE SCALE GENOMIC DNA]</scope>
    <source>
        <strain evidence="9 10">SCSIO 13007</strain>
    </source>
</reference>
<evidence type="ECO:0000259" key="8">
    <source>
        <dbReference type="Pfam" id="PF20239"/>
    </source>
</evidence>
<protein>
    <submittedName>
        <fullName evidence="9">Uncharacterized protein</fullName>
    </submittedName>
</protein>
<comment type="similarity">
    <text evidence="1">Belongs to the sigma-70 factor family. ECF subfamily.</text>
</comment>
<name>A0A5J5L0B4_9MICC</name>
<dbReference type="PANTHER" id="PTHR47756:SF2">
    <property type="entry name" value="BLL6612 PROTEIN"/>
    <property type="match status" value="1"/>
</dbReference>
<evidence type="ECO:0000259" key="6">
    <source>
        <dbReference type="Pfam" id="PF04542"/>
    </source>
</evidence>
<dbReference type="GO" id="GO:0016987">
    <property type="term" value="F:sigma factor activity"/>
    <property type="evidence" value="ECO:0007669"/>
    <property type="project" value="UniProtKB-KW"/>
</dbReference>
<dbReference type="EMBL" id="SZWF01000003">
    <property type="protein sequence ID" value="KAA9395068.1"/>
    <property type="molecule type" value="Genomic_DNA"/>
</dbReference>
<evidence type="ECO:0000256" key="3">
    <source>
        <dbReference type="ARBA" id="ARBA00023082"/>
    </source>
</evidence>
<evidence type="ECO:0000256" key="2">
    <source>
        <dbReference type="ARBA" id="ARBA00023015"/>
    </source>
</evidence>
<dbReference type="InterPro" id="IPR007627">
    <property type="entry name" value="RNA_pol_sigma70_r2"/>
</dbReference>
<dbReference type="GO" id="GO:0006352">
    <property type="term" value="P:DNA-templated transcription initiation"/>
    <property type="evidence" value="ECO:0007669"/>
    <property type="project" value="InterPro"/>
</dbReference>
<sequence length="436" mass="48109">MTPTVGEDVWRRETPHVLAALIRRYGDFAACEDAVQEALIEASRQWPARGLPEKPRGWLLRVASRRLIDARRQDTARRGRERRAATLDQASHTVDGEPMVEKQDASLQVLTLCCHPALTPESQVTLALRTVLGLTTKQIAAVYLIPSSTAGQRISRAKAIIDMHHRRFPPPASQKERLPALMHALYLTYTAGHSRAGGKQLLDAAVTTEAIRLARLLHQEFRDETETAGLLALMLLSEARRPARITASGDLVALREQDRTLWDQEAIAEGIDLIEKALPTGPVGAYQMQAAISAVHAEASGWEDTDWEQIAELYAMLAQVAPSPAVTMNYAVAVSEAQGPTRALGMLEPLLDDPRMNRSHRLHAVRAPLLEACGRHGEALDAYKTASRLCTNIPEQRFFNSQITRLQADAVHAEATALTRVLLSARIHLRHTADEP</sequence>
<dbReference type="AlphaFoldDB" id="A0A5J5L0B4"/>
<dbReference type="Pfam" id="PF20239">
    <property type="entry name" value="DUF6596"/>
    <property type="match status" value="1"/>
</dbReference>
<dbReference type="Gene3D" id="1.10.10.10">
    <property type="entry name" value="Winged helix-like DNA-binding domain superfamily/Winged helix DNA-binding domain"/>
    <property type="match status" value="1"/>
</dbReference>
<evidence type="ECO:0000256" key="4">
    <source>
        <dbReference type="ARBA" id="ARBA00023163"/>
    </source>
</evidence>
<accession>A0A5J5L0B4</accession>
<dbReference type="GO" id="GO:0003677">
    <property type="term" value="F:DNA binding"/>
    <property type="evidence" value="ECO:0007669"/>
    <property type="project" value="InterPro"/>
</dbReference>
<dbReference type="InterPro" id="IPR013325">
    <property type="entry name" value="RNA_pol_sigma_r2"/>
</dbReference>
<dbReference type="InterPro" id="IPR013249">
    <property type="entry name" value="RNA_pol_sigma70_r4_t2"/>
</dbReference>
<feature type="domain" description="RNA polymerase sigma-70 region 2" evidence="6">
    <location>
        <begin position="11"/>
        <end position="74"/>
    </location>
</feature>